<gene>
    <name evidence="1" type="ORF">DPEC_G00104860</name>
</gene>
<evidence type="ECO:0000313" key="1">
    <source>
        <dbReference type="EMBL" id="KAJ8008442.1"/>
    </source>
</evidence>
<dbReference type="Proteomes" id="UP001157502">
    <property type="component" value="Chromosome 8"/>
</dbReference>
<evidence type="ECO:0000313" key="2">
    <source>
        <dbReference type="Proteomes" id="UP001157502"/>
    </source>
</evidence>
<proteinExistence type="predicted"/>
<sequence length="338" mass="39094">MTTMKRNIHNGAENAKRFKLHTTGSVYHGLYNEGATCYLNSVLQVLFMTKDFREAVKINTEEKDNIDVHLKRLFSTLEENKTNTRDVSSTLCIKNLHKQCDAAEYFEKILSMVNLKASKLFKGELRHSTTCSNKHITSNETGPFWTLPLSMADPLDSSNTYCVKDGFNDFFKTSTVSGENQMYCDDCDKKTNATIECRMEVYPDILTLLLKRFEFDYYTMTYVKINRSVEVPHTLQTENCDYELYAVVDHVGSLRGGHYTATIKSYEDHYWYVFDDAYVRKLQSNPFQTEDIFRSQDAYLLMYRKLVTPDYHINHGTNDQHSLSDSVDETEPQLGLVS</sequence>
<reference evidence="1" key="1">
    <citation type="submission" date="2021-05" db="EMBL/GenBank/DDBJ databases">
        <authorList>
            <person name="Pan Q."/>
            <person name="Jouanno E."/>
            <person name="Zahm M."/>
            <person name="Klopp C."/>
            <person name="Cabau C."/>
            <person name="Louis A."/>
            <person name="Berthelot C."/>
            <person name="Parey E."/>
            <person name="Roest Crollius H."/>
            <person name="Montfort J."/>
            <person name="Robinson-Rechavi M."/>
            <person name="Bouchez O."/>
            <person name="Lampietro C."/>
            <person name="Lopez Roques C."/>
            <person name="Donnadieu C."/>
            <person name="Postlethwait J."/>
            <person name="Bobe J."/>
            <person name="Dillon D."/>
            <person name="Chandos A."/>
            <person name="von Hippel F."/>
            <person name="Guiguen Y."/>
        </authorList>
    </citation>
    <scope>NUCLEOTIDE SEQUENCE</scope>
    <source>
        <strain evidence="1">YG-Jan2019</strain>
    </source>
</reference>
<name>A0ACC2GY56_DALPE</name>
<accession>A0ACC2GY56</accession>
<dbReference type="EMBL" id="CM055735">
    <property type="protein sequence ID" value="KAJ8008442.1"/>
    <property type="molecule type" value="Genomic_DNA"/>
</dbReference>
<keyword evidence="2" id="KW-1185">Reference proteome</keyword>
<organism evidence="1 2">
    <name type="scientific">Dallia pectoralis</name>
    <name type="common">Alaska blackfish</name>
    <dbReference type="NCBI Taxonomy" id="75939"/>
    <lineage>
        <taxon>Eukaryota</taxon>
        <taxon>Metazoa</taxon>
        <taxon>Chordata</taxon>
        <taxon>Craniata</taxon>
        <taxon>Vertebrata</taxon>
        <taxon>Euteleostomi</taxon>
        <taxon>Actinopterygii</taxon>
        <taxon>Neopterygii</taxon>
        <taxon>Teleostei</taxon>
        <taxon>Protacanthopterygii</taxon>
        <taxon>Esociformes</taxon>
        <taxon>Umbridae</taxon>
        <taxon>Dallia</taxon>
    </lineage>
</organism>
<protein>
    <submittedName>
        <fullName evidence="1">Uncharacterized protein</fullName>
    </submittedName>
</protein>
<comment type="caution">
    <text evidence="1">The sequence shown here is derived from an EMBL/GenBank/DDBJ whole genome shotgun (WGS) entry which is preliminary data.</text>
</comment>